<sequence>MKKLIILFTILSIGNMMHAQEDLFDILDEETPQTKEYATATFKGTRILNGHSVENRKKGVLEFIISHRFGRVNSGVDELFGLDQSNIRFGFEYGLTDDLMIGVGRSSFEKAYDAFFKYKLLKQGIGKNAFPISVSAFGSVVYRSVDDFEPGNEPSETDRLFYTSQLLLARKFSPAFSLQIMPSFIYRNSVAIQEDPHGIFAVGIGGRVKLTKRISLNGEYHYTVNPLESIDTTNSLAFGIDIETGGHVFQIILSNSITMIEKSFITESTDDFFEGDVHLGFNISRAFQFGKNKKKKLKAIQESNE</sequence>
<dbReference type="Proteomes" id="UP000184432">
    <property type="component" value="Unassembled WGS sequence"/>
</dbReference>
<dbReference type="EMBL" id="FQYP01000001">
    <property type="protein sequence ID" value="SHI41516.1"/>
    <property type="molecule type" value="Genomic_DNA"/>
</dbReference>
<proteinExistence type="predicted"/>
<keyword evidence="4" id="KW-1185">Reference proteome</keyword>
<dbReference type="AlphaFoldDB" id="A0A1M6AYI3"/>
<feature type="chain" id="PRO_5013291203" description="DUF5777 domain-containing protein" evidence="1">
    <location>
        <begin position="20"/>
        <end position="305"/>
    </location>
</feature>
<feature type="domain" description="DUF5777" evidence="2">
    <location>
        <begin position="42"/>
        <end position="287"/>
    </location>
</feature>
<dbReference type="InterPro" id="IPR045916">
    <property type="entry name" value="DUF5777"/>
</dbReference>
<keyword evidence="1" id="KW-0732">Signal</keyword>
<organism evidence="3 4">
    <name type="scientific">Aquimarina spongiae</name>
    <dbReference type="NCBI Taxonomy" id="570521"/>
    <lineage>
        <taxon>Bacteria</taxon>
        <taxon>Pseudomonadati</taxon>
        <taxon>Bacteroidota</taxon>
        <taxon>Flavobacteriia</taxon>
        <taxon>Flavobacteriales</taxon>
        <taxon>Flavobacteriaceae</taxon>
        <taxon>Aquimarina</taxon>
    </lineage>
</organism>
<dbReference type="OrthoDB" id="1117410at2"/>
<protein>
    <recommendedName>
        <fullName evidence="2">DUF5777 domain-containing protein</fullName>
    </recommendedName>
</protein>
<feature type="signal peptide" evidence="1">
    <location>
        <begin position="1"/>
        <end position="19"/>
    </location>
</feature>
<dbReference type="STRING" id="570521.SAMN04488508_101541"/>
<evidence type="ECO:0000256" key="1">
    <source>
        <dbReference type="SAM" id="SignalP"/>
    </source>
</evidence>
<dbReference type="Pfam" id="PF19089">
    <property type="entry name" value="DUF5777"/>
    <property type="match status" value="1"/>
</dbReference>
<reference evidence="4" key="1">
    <citation type="submission" date="2016-11" db="EMBL/GenBank/DDBJ databases">
        <authorList>
            <person name="Varghese N."/>
            <person name="Submissions S."/>
        </authorList>
    </citation>
    <scope>NUCLEOTIDE SEQUENCE [LARGE SCALE GENOMIC DNA]</scope>
    <source>
        <strain evidence="4">DSM 22623</strain>
    </source>
</reference>
<evidence type="ECO:0000259" key="2">
    <source>
        <dbReference type="Pfam" id="PF19089"/>
    </source>
</evidence>
<evidence type="ECO:0000313" key="3">
    <source>
        <dbReference type="EMBL" id="SHI41516.1"/>
    </source>
</evidence>
<name>A0A1M6AYI3_9FLAO</name>
<gene>
    <name evidence="3" type="ORF">SAMN04488508_101541</name>
</gene>
<accession>A0A1M6AYI3</accession>
<dbReference type="RefSeq" id="WP_073313584.1">
    <property type="nucleotide sequence ID" value="NZ_FQYP01000001.1"/>
</dbReference>
<evidence type="ECO:0000313" key="4">
    <source>
        <dbReference type="Proteomes" id="UP000184432"/>
    </source>
</evidence>